<comment type="caution">
    <text evidence="1">The sequence shown here is derived from an EMBL/GenBank/DDBJ whole genome shotgun (WGS) entry which is preliminary data.</text>
</comment>
<evidence type="ECO:0000313" key="2">
    <source>
        <dbReference type="Proteomes" id="UP000321580"/>
    </source>
</evidence>
<reference evidence="1 2" key="1">
    <citation type="submission" date="2019-08" db="EMBL/GenBank/DDBJ databases">
        <title>Genome of Phaeodactylibacter luteus.</title>
        <authorList>
            <person name="Bowman J.P."/>
        </authorList>
    </citation>
    <scope>NUCLEOTIDE SEQUENCE [LARGE SCALE GENOMIC DNA]</scope>
    <source>
        <strain evidence="1 2">KCTC 42180</strain>
    </source>
</reference>
<gene>
    <name evidence="1" type="ORF">FRY97_15870</name>
</gene>
<dbReference type="PROSITE" id="PS51257">
    <property type="entry name" value="PROKAR_LIPOPROTEIN"/>
    <property type="match status" value="1"/>
</dbReference>
<keyword evidence="2" id="KW-1185">Reference proteome</keyword>
<organism evidence="1 2">
    <name type="scientific">Phaeodactylibacter luteus</name>
    <dbReference type="NCBI Taxonomy" id="1564516"/>
    <lineage>
        <taxon>Bacteria</taxon>
        <taxon>Pseudomonadati</taxon>
        <taxon>Bacteroidota</taxon>
        <taxon>Saprospiria</taxon>
        <taxon>Saprospirales</taxon>
        <taxon>Haliscomenobacteraceae</taxon>
        <taxon>Phaeodactylibacter</taxon>
    </lineage>
</organism>
<protein>
    <submittedName>
        <fullName evidence="1">Uncharacterized protein</fullName>
    </submittedName>
</protein>
<name>A0A5C6RJ13_9BACT</name>
<dbReference type="Proteomes" id="UP000321580">
    <property type="component" value="Unassembled WGS sequence"/>
</dbReference>
<dbReference type="AlphaFoldDB" id="A0A5C6RJ13"/>
<accession>A0A5C6RJ13</accession>
<proteinExistence type="predicted"/>
<dbReference type="EMBL" id="VOOR01000037">
    <property type="protein sequence ID" value="TXB62113.1"/>
    <property type="molecule type" value="Genomic_DNA"/>
</dbReference>
<evidence type="ECO:0000313" key="1">
    <source>
        <dbReference type="EMBL" id="TXB62113.1"/>
    </source>
</evidence>
<sequence>MKYLLTVCFLSSIFASCYVGGISRYSSNHEIDVEEWKKALVSKIKAEKATINDSLSWAKSAFENLEQCIERTDAEKFLLKYDTARHHLGHIPPKASTYFAEYYLQGETSMLHYGMFWIKGNRYQGVWQGEDWKWHDMDTKPKFLKQFVKFKTDLEAEELIHSGGWYIFITEFKDNKIIDVNYVAVLSLPQFLVANKVFSVAQKNKK</sequence>
<dbReference type="RefSeq" id="WP_147168544.1">
    <property type="nucleotide sequence ID" value="NZ_VOOR01000037.1"/>
</dbReference>